<accession>A0A9D9ED44</accession>
<name>A0A9D9ED44_9BACT</name>
<evidence type="ECO:0000313" key="3">
    <source>
        <dbReference type="Proteomes" id="UP000823619"/>
    </source>
</evidence>
<protein>
    <submittedName>
        <fullName evidence="2">HNH endonuclease</fullName>
    </submittedName>
</protein>
<comment type="caution">
    <text evidence="2">The sequence shown here is derived from an EMBL/GenBank/DDBJ whole genome shotgun (WGS) entry which is preliminary data.</text>
</comment>
<dbReference type="Pfam" id="PF01844">
    <property type="entry name" value="HNH"/>
    <property type="match status" value="1"/>
</dbReference>
<dbReference type="CDD" id="cd00085">
    <property type="entry name" value="HNHc"/>
    <property type="match status" value="1"/>
</dbReference>
<dbReference type="SMART" id="SM00507">
    <property type="entry name" value="HNHc"/>
    <property type="match status" value="1"/>
</dbReference>
<keyword evidence="2" id="KW-0255">Endonuclease</keyword>
<gene>
    <name evidence="2" type="ORF">IAC23_03565</name>
</gene>
<dbReference type="GO" id="GO:0004519">
    <property type="term" value="F:endonuclease activity"/>
    <property type="evidence" value="ECO:0007669"/>
    <property type="project" value="UniProtKB-KW"/>
</dbReference>
<reference evidence="2" key="2">
    <citation type="journal article" date="2021" name="PeerJ">
        <title>Extensive microbial diversity within the chicken gut microbiome revealed by metagenomics and culture.</title>
        <authorList>
            <person name="Gilroy R."/>
            <person name="Ravi A."/>
            <person name="Getino M."/>
            <person name="Pursley I."/>
            <person name="Horton D.L."/>
            <person name="Alikhan N.F."/>
            <person name="Baker D."/>
            <person name="Gharbi K."/>
            <person name="Hall N."/>
            <person name="Watson M."/>
            <person name="Adriaenssens E.M."/>
            <person name="Foster-Nyarko E."/>
            <person name="Jarju S."/>
            <person name="Secka A."/>
            <person name="Antonio M."/>
            <person name="Oren A."/>
            <person name="Chaudhuri R.R."/>
            <person name="La Ragione R."/>
            <person name="Hildebrand F."/>
            <person name="Pallen M.J."/>
        </authorList>
    </citation>
    <scope>NUCLEOTIDE SEQUENCE</scope>
    <source>
        <strain evidence="2">D5-748</strain>
    </source>
</reference>
<organism evidence="2 3">
    <name type="scientific">Candidatus Cryptobacteroides merdavium</name>
    <dbReference type="NCBI Taxonomy" id="2840769"/>
    <lineage>
        <taxon>Bacteria</taxon>
        <taxon>Pseudomonadati</taxon>
        <taxon>Bacteroidota</taxon>
        <taxon>Bacteroidia</taxon>
        <taxon>Bacteroidales</taxon>
        <taxon>Candidatus Cryptobacteroides</taxon>
    </lineage>
</organism>
<dbReference type="AlphaFoldDB" id="A0A9D9ED44"/>
<keyword evidence="2" id="KW-0540">Nuclease</keyword>
<dbReference type="EMBL" id="JADIMO010000039">
    <property type="protein sequence ID" value="MBO8444760.1"/>
    <property type="molecule type" value="Genomic_DNA"/>
</dbReference>
<evidence type="ECO:0000259" key="1">
    <source>
        <dbReference type="SMART" id="SM00507"/>
    </source>
</evidence>
<proteinExistence type="predicted"/>
<feature type="domain" description="HNH nuclease" evidence="1">
    <location>
        <begin position="86"/>
        <end position="142"/>
    </location>
</feature>
<keyword evidence="2" id="KW-0378">Hydrolase</keyword>
<sequence length="160" mass="18275">MKTKRSEADFKAAAKSSFSIAGMCRILGLVPSGGNYRIMHNAIAKYNIDISHFRGQGWNVGLKFKPVKPKDLSEILIKGSTFQSFKLKKRLFQDHLKEKKCERCGRTEWQGFDIPLEIHHKNGDNHDNRIENLEILCPNCHALTDSYRGRNNKSATKETL</sequence>
<evidence type="ECO:0000313" key="2">
    <source>
        <dbReference type="EMBL" id="MBO8444760.1"/>
    </source>
</evidence>
<reference evidence="2" key="1">
    <citation type="submission" date="2020-10" db="EMBL/GenBank/DDBJ databases">
        <authorList>
            <person name="Gilroy R."/>
        </authorList>
    </citation>
    <scope>NUCLEOTIDE SEQUENCE</scope>
    <source>
        <strain evidence="2">D5-748</strain>
    </source>
</reference>
<dbReference type="InterPro" id="IPR003615">
    <property type="entry name" value="HNH_nuc"/>
</dbReference>
<dbReference type="Proteomes" id="UP000823619">
    <property type="component" value="Unassembled WGS sequence"/>
</dbReference>
<dbReference type="InterPro" id="IPR002711">
    <property type="entry name" value="HNH"/>
</dbReference>